<evidence type="ECO:0000256" key="2">
    <source>
        <dbReference type="ARBA" id="ARBA00022679"/>
    </source>
</evidence>
<dbReference type="CDD" id="cd00009">
    <property type="entry name" value="AAA"/>
    <property type="match status" value="1"/>
</dbReference>
<dbReference type="FunFam" id="3.40.50.300:FF:000014">
    <property type="entry name" value="DNA polymerase III subunit gamma/tau"/>
    <property type="match status" value="1"/>
</dbReference>
<dbReference type="NCBIfam" id="NF004046">
    <property type="entry name" value="PRK05563.1"/>
    <property type="match status" value="1"/>
</dbReference>
<dbReference type="PATRIC" id="fig|1429439.4.peg.5922"/>
<evidence type="ECO:0000256" key="1">
    <source>
        <dbReference type="ARBA" id="ARBA00006360"/>
    </source>
</evidence>
<name>W4LY66_9BACT</name>
<dbReference type="PANTHER" id="PTHR11669">
    <property type="entry name" value="REPLICATION FACTOR C / DNA POLYMERASE III GAMMA-TAU SUBUNIT"/>
    <property type="match status" value="1"/>
</dbReference>
<dbReference type="GO" id="GO:0005524">
    <property type="term" value="F:ATP binding"/>
    <property type="evidence" value="ECO:0007669"/>
    <property type="project" value="UniProtKB-KW"/>
</dbReference>
<comment type="catalytic activity">
    <reaction evidence="10 11">
        <text>DNA(n) + a 2'-deoxyribonucleoside 5'-triphosphate = DNA(n+1) + diphosphate</text>
        <dbReference type="Rhea" id="RHEA:22508"/>
        <dbReference type="Rhea" id="RHEA-COMP:17339"/>
        <dbReference type="Rhea" id="RHEA-COMP:17340"/>
        <dbReference type="ChEBI" id="CHEBI:33019"/>
        <dbReference type="ChEBI" id="CHEBI:61560"/>
        <dbReference type="ChEBI" id="CHEBI:173112"/>
        <dbReference type="EC" id="2.7.7.7"/>
    </reaction>
</comment>
<dbReference type="Gene3D" id="1.10.8.60">
    <property type="match status" value="1"/>
</dbReference>
<evidence type="ECO:0000313" key="14">
    <source>
        <dbReference type="EMBL" id="ETX02701.1"/>
    </source>
</evidence>
<dbReference type="Pfam" id="PF12169">
    <property type="entry name" value="DNA_pol3_gamma3"/>
    <property type="match status" value="1"/>
</dbReference>
<evidence type="ECO:0000256" key="8">
    <source>
        <dbReference type="ARBA" id="ARBA00022840"/>
    </source>
</evidence>
<keyword evidence="9 11" id="KW-0239">DNA-directed DNA polymerase</keyword>
<accession>W4LY66</accession>
<comment type="similarity">
    <text evidence="1 11">Belongs to the DnaX/STICHEL family.</text>
</comment>
<dbReference type="NCBIfam" id="TIGR02397">
    <property type="entry name" value="dnaX_nterm"/>
    <property type="match status" value="1"/>
</dbReference>
<evidence type="ECO:0000259" key="13">
    <source>
        <dbReference type="SMART" id="SM00382"/>
    </source>
</evidence>
<evidence type="ECO:0000256" key="6">
    <source>
        <dbReference type="ARBA" id="ARBA00022741"/>
    </source>
</evidence>
<dbReference type="AlphaFoldDB" id="W4LY66"/>
<dbReference type="EMBL" id="AZHX01001499">
    <property type="protein sequence ID" value="ETX02701.1"/>
    <property type="molecule type" value="Genomic_DNA"/>
</dbReference>
<dbReference type="InterPro" id="IPR022754">
    <property type="entry name" value="DNA_pol_III_gamma-3"/>
</dbReference>
<dbReference type="InterPro" id="IPR045085">
    <property type="entry name" value="HLD_clamp_pol_III_gamma_tau"/>
</dbReference>
<keyword evidence="3 11" id="KW-0548">Nucleotidyltransferase</keyword>
<evidence type="ECO:0000256" key="12">
    <source>
        <dbReference type="SAM" id="MobiDB-lite"/>
    </source>
</evidence>
<dbReference type="InterPro" id="IPR008921">
    <property type="entry name" value="DNA_pol3_clamp-load_cplx_C"/>
</dbReference>
<dbReference type="GO" id="GO:0046872">
    <property type="term" value="F:metal ion binding"/>
    <property type="evidence" value="ECO:0007669"/>
    <property type="project" value="UniProtKB-KW"/>
</dbReference>
<dbReference type="GO" id="GO:0003677">
    <property type="term" value="F:DNA binding"/>
    <property type="evidence" value="ECO:0007669"/>
    <property type="project" value="InterPro"/>
</dbReference>
<dbReference type="InterPro" id="IPR050238">
    <property type="entry name" value="DNA_Rep/Repair_Clamp_Loader"/>
</dbReference>
<keyword evidence="2 11" id="KW-0808">Transferase</keyword>
<dbReference type="CDD" id="cd18137">
    <property type="entry name" value="HLD_clamp_pol_III_gamma_tau"/>
    <property type="match status" value="1"/>
</dbReference>
<dbReference type="InterPro" id="IPR001270">
    <property type="entry name" value="ClpA/B"/>
</dbReference>
<dbReference type="Proteomes" id="UP000019140">
    <property type="component" value="Unassembled WGS sequence"/>
</dbReference>
<feature type="compositionally biased region" description="Pro residues" evidence="12">
    <location>
        <begin position="397"/>
        <end position="417"/>
    </location>
</feature>
<feature type="compositionally biased region" description="Basic and acidic residues" evidence="12">
    <location>
        <begin position="511"/>
        <end position="520"/>
    </location>
</feature>
<sequence length="558" mass="60607">IRLDRVAHAYLFAGTRGVGKTTMARVLAKALNCEHGPTPDPCGTCSACLEITQGASMDIVEIDGASNRGIDEIRDLRETLRYLPSRGRYKVYIIDEVHMLTKEAFNALLKTLEEPPPHVVFIFATTELDKIPHTIISRCQRFEFKRVSLSGIVSQLEHIINNEGISISSTSLLRIAKAAEGSMRDAQSLFDQVVAYTGIEVDDREVGHLLGNVGSETLAQCLSAIIRQDAETALRTVDALQDEGHDAVSIIRALQEGLRHLIVLKTTDHPAELIPLSEADIDLLQHVAESASVEDIYGLFQVLVTSEQSLRGAGNPFLVLEMAVIRMARIGRVSSLDSILGALQNLEKGLPEPAAALQPIDIISEPPAAPAAAPPPAAPQQTAPVENEEPPRDRLQPPAPPLEPDAPPVPKAEPAPEPVSTLEPMPTSAVAPDDFWQALQENVTERRPMLGGFLQPGQVLTHSDTELVIGFAKGDDFFRTNLMERENLNVVQAAAEAVSGRSLQVKIVSLDDPKGHRDQAEEGPVEASRSPSANEELQQRKREVIQSVVDIFEGTIIT</sequence>
<dbReference type="GO" id="GO:0009360">
    <property type="term" value="C:DNA polymerase III complex"/>
    <property type="evidence" value="ECO:0007669"/>
    <property type="project" value="InterPro"/>
</dbReference>
<dbReference type="SUPFAM" id="SSF52540">
    <property type="entry name" value="P-loop containing nucleoside triphosphate hydrolases"/>
    <property type="match status" value="1"/>
</dbReference>
<feature type="region of interest" description="Disordered" evidence="12">
    <location>
        <begin position="365"/>
        <end position="429"/>
    </location>
</feature>
<organism evidence="14 15">
    <name type="scientific">Candidatus Entotheonella gemina</name>
    <dbReference type="NCBI Taxonomy" id="1429439"/>
    <lineage>
        <taxon>Bacteria</taxon>
        <taxon>Pseudomonadati</taxon>
        <taxon>Nitrospinota/Tectimicrobiota group</taxon>
        <taxon>Candidatus Tectimicrobiota</taxon>
        <taxon>Candidatus Entotheonellia</taxon>
        <taxon>Candidatus Entotheonellales</taxon>
        <taxon>Candidatus Entotheonellaceae</taxon>
        <taxon>Candidatus Entotheonella</taxon>
    </lineage>
</organism>
<dbReference type="HOGENOM" id="CLU_487958_0_0_7"/>
<evidence type="ECO:0000256" key="7">
    <source>
        <dbReference type="ARBA" id="ARBA00022833"/>
    </source>
</evidence>
<evidence type="ECO:0000256" key="3">
    <source>
        <dbReference type="ARBA" id="ARBA00022695"/>
    </source>
</evidence>
<dbReference type="Gene3D" id="3.40.50.300">
    <property type="entry name" value="P-loop containing nucleotide triphosphate hydrolases"/>
    <property type="match status" value="1"/>
</dbReference>
<dbReference type="InterPro" id="IPR027417">
    <property type="entry name" value="P-loop_NTPase"/>
</dbReference>
<dbReference type="EC" id="2.7.7.7" evidence="11"/>
<dbReference type="FunFam" id="1.10.8.60:FF:000013">
    <property type="entry name" value="DNA polymerase III subunit gamma/tau"/>
    <property type="match status" value="1"/>
</dbReference>
<dbReference type="InterPro" id="IPR003593">
    <property type="entry name" value="AAA+_ATPase"/>
</dbReference>
<comment type="subunit">
    <text evidence="11">DNA polymerase III contains a core (composed of alpha, epsilon and theta chains) that associates with a tau subunit. This core dimerizes to form the POLIII' complex. PolIII' associates with the gamma complex (composed of gamma, delta, delta', psi and chi chains) and with the beta chain to form the complete DNA polymerase III complex.</text>
</comment>
<feature type="compositionally biased region" description="Pro residues" evidence="12">
    <location>
        <begin position="367"/>
        <end position="378"/>
    </location>
</feature>
<feature type="region of interest" description="Disordered" evidence="12">
    <location>
        <begin position="511"/>
        <end position="539"/>
    </location>
</feature>
<gene>
    <name evidence="11" type="primary">dnaX</name>
    <name evidence="14" type="ORF">ETSY2_35025</name>
</gene>
<evidence type="ECO:0000256" key="4">
    <source>
        <dbReference type="ARBA" id="ARBA00022705"/>
    </source>
</evidence>
<keyword evidence="5" id="KW-0479">Metal-binding</keyword>
<dbReference type="SMART" id="SM00382">
    <property type="entry name" value="AAA"/>
    <property type="match status" value="1"/>
</dbReference>
<protein>
    <recommendedName>
        <fullName evidence="11">DNA polymerase III subunit gamma/tau</fullName>
        <ecNumber evidence="11">2.7.7.7</ecNumber>
    </recommendedName>
</protein>
<keyword evidence="15" id="KW-1185">Reference proteome</keyword>
<dbReference type="InterPro" id="IPR012763">
    <property type="entry name" value="DNA_pol_III_sug/sutau_N"/>
</dbReference>
<comment type="caution">
    <text evidence="14">The sequence shown here is derived from an EMBL/GenBank/DDBJ whole genome shotgun (WGS) entry which is preliminary data.</text>
</comment>
<feature type="domain" description="AAA+ ATPase" evidence="13">
    <location>
        <begin position="6"/>
        <end position="148"/>
    </location>
</feature>
<keyword evidence="6 11" id="KW-0547">Nucleotide-binding</keyword>
<dbReference type="Pfam" id="PF22608">
    <property type="entry name" value="DNAX_ATPase_lid"/>
    <property type="match status" value="1"/>
</dbReference>
<dbReference type="SUPFAM" id="SSF48019">
    <property type="entry name" value="post-AAA+ oligomerization domain-like"/>
    <property type="match status" value="1"/>
</dbReference>
<reference evidence="14 15" key="1">
    <citation type="journal article" date="2014" name="Nature">
        <title>An environmental bacterial taxon with a large and distinct metabolic repertoire.</title>
        <authorList>
            <person name="Wilson M.C."/>
            <person name="Mori T."/>
            <person name="Ruckert C."/>
            <person name="Uria A.R."/>
            <person name="Helf M.J."/>
            <person name="Takada K."/>
            <person name="Gernert C."/>
            <person name="Steffens U.A."/>
            <person name="Heycke N."/>
            <person name="Schmitt S."/>
            <person name="Rinke C."/>
            <person name="Helfrich E.J."/>
            <person name="Brachmann A.O."/>
            <person name="Gurgui C."/>
            <person name="Wakimoto T."/>
            <person name="Kracht M."/>
            <person name="Crusemann M."/>
            <person name="Hentschel U."/>
            <person name="Abe I."/>
            <person name="Matsunaga S."/>
            <person name="Kalinowski J."/>
            <person name="Takeyama H."/>
            <person name="Piel J."/>
        </authorList>
    </citation>
    <scope>NUCLEOTIDE SEQUENCE [LARGE SCALE GENOMIC DNA]</scope>
    <source>
        <strain evidence="15">TSY2</strain>
    </source>
</reference>
<dbReference type="PRINTS" id="PR00300">
    <property type="entry name" value="CLPPROTEASEA"/>
</dbReference>
<feature type="non-terminal residue" evidence="14">
    <location>
        <position position="1"/>
    </location>
</feature>
<dbReference type="Pfam" id="PF13177">
    <property type="entry name" value="DNA_pol3_delta2"/>
    <property type="match status" value="1"/>
</dbReference>
<dbReference type="PANTHER" id="PTHR11669:SF0">
    <property type="entry name" value="PROTEIN STICHEL-LIKE 2"/>
    <property type="match status" value="1"/>
</dbReference>
<evidence type="ECO:0000256" key="11">
    <source>
        <dbReference type="RuleBase" id="RU364063"/>
    </source>
</evidence>
<evidence type="ECO:0000256" key="10">
    <source>
        <dbReference type="ARBA" id="ARBA00049244"/>
    </source>
</evidence>
<comment type="function">
    <text evidence="11">DNA polymerase III is a complex, multichain enzyme responsible for most of the replicative synthesis in bacteria. This DNA polymerase also exhibits 3' to 5' exonuclease activity.</text>
</comment>
<evidence type="ECO:0000256" key="5">
    <source>
        <dbReference type="ARBA" id="ARBA00022723"/>
    </source>
</evidence>
<evidence type="ECO:0000313" key="15">
    <source>
        <dbReference type="Proteomes" id="UP000019140"/>
    </source>
</evidence>
<keyword evidence="8 11" id="KW-0067">ATP-binding</keyword>
<dbReference type="GO" id="GO:0006261">
    <property type="term" value="P:DNA-templated DNA replication"/>
    <property type="evidence" value="ECO:0007669"/>
    <property type="project" value="TreeGrafter"/>
</dbReference>
<proteinExistence type="inferred from homology"/>
<dbReference type="Gene3D" id="1.20.272.10">
    <property type="match status" value="1"/>
</dbReference>
<keyword evidence="7" id="KW-0862">Zinc</keyword>
<dbReference type="GO" id="GO:0003887">
    <property type="term" value="F:DNA-directed DNA polymerase activity"/>
    <property type="evidence" value="ECO:0007669"/>
    <property type="project" value="UniProtKB-KW"/>
</dbReference>
<evidence type="ECO:0000256" key="9">
    <source>
        <dbReference type="ARBA" id="ARBA00022932"/>
    </source>
</evidence>
<keyword evidence="4 11" id="KW-0235">DNA replication</keyword>